<protein>
    <submittedName>
        <fullName evidence="6">Flagellar hook-basal body protein</fullName>
    </submittedName>
</protein>
<dbReference type="SUPFAM" id="SSF117143">
    <property type="entry name" value="Flagellar hook protein flgE"/>
    <property type="match status" value="1"/>
</dbReference>
<dbReference type="InterPro" id="IPR037925">
    <property type="entry name" value="FlgE/F/G-like"/>
</dbReference>
<dbReference type="InterPro" id="IPR020013">
    <property type="entry name" value="Flagellar_FlgE/F/G"/>
</dbReference>
<dbReference type="PANTHER" id="PTHR30435:SF19">
    <property type="entry name" value="FLAGELLAR BASAL-BODY ROD PROTEIN FLGG"/>
    <property type="match status" value="1"/>
</dbReference>
<sequence length="275" mass="30314">MNRSMITASVSMGQLQRQLDTISNNLSNSNTYGYKRRNVQFSDLLTQEMNNQPNQNKEVGRLTPNNIRLGNGARVTGTVLRMEQGTVVDTGRSLDIALLNPNMMFQVRKTLENGEEIVEYTREGSFYVTPVEGNPNELQMTAANGDRLVGENGPITVPAGFSSINIGSDGAVQVTMPDQTIVNAGRLSLVEVTRPQLLESTGDNRYRVEPGTQLDQALIRVQGRDGFIQQGALEQSNVDVSHEMTQLLTTQRSYQMNAKAVTMADQMMGLVNSIR</sequence>
<organism evidence="6 7">
    <name type="scientific">Pseudalkalibacillus berkeleyi</name>
    <dbReference type="NCBI Taxonomy" id="1069813"/>
    <lineage>
        <taxon>Bacteria</taxon>
        <taxon>Bacillati</taxon>
        <taxon>Bacillota</taxon>
        <taxon>Bacilli</taxon>
        <taxon>Bacillales</taxon>
        <taxon>Fictibacillaceae</taxon>
        <taxon>Pseudalkalibacillus</taxon>
    </lineage>
</organism>
<keyword evidence="2" id="KW-0975">Bacterial flagellum</keyword>
<dbReference type="InterPro" id="IPR010930">
    <property type="entry name" value="Flg_bb/hook_C_dom"/>
</dbReference>
<dbReference type="NCBIfam" id="TIGR03506">
    <property type="entry name" value="FlgEFG_subfam"/>
    <property type="match status" value="2"/>
</dbReference>
<comment type="caution">
    <text evidence="6">The sequence shown here is derived from an EMBL/GenBank/DDBJ whole genome shotgun (WGS) entry which is preliminary data.</text>
</comment>
<evidence type="ECO:0000313" key="7">
    <source>
        <dbReference type="Proteomes" id="UP001649381"/>
    </source>
</evidence>
<comment type="similarity">
    <text evidence="1 2">Belongs to the flagella basal body rod proteins family.</text>
</comment>
<dbReference type="Pfam" id="PF06429">
    <property type="entry name" value="Flg_bbr_C"/>
    <property type="match status" value="1"/>
</dbReference>
<dbReference type="RefSeq" id="WP_236337177.1">
    <property type="nucleotide sequence ID" value="NZ_JAKIJS010000001.1"/>
</dbReference>
<feature type="domain" description="Flagellar hook protein FlgE/F/G-like D1" evidence="5">
    <location>
        <begin position="104"/>
        <end position="174"/>
    </location>
</feature>
<evidence type="ECO:0000256" key="2">
    <source>
        <dbReference type="RuleBase" id="RU362116"/>
    </source>
</evidence>
<keyword evidence="6" id="KW-0969">Cilium</keyword>
<evidence type="ECO:0000313" key="6">
    <source>
        <dbReference type="EMBL" id="MCF6138871.1"/>
    </source>
</evidence>
<gene>
    <name evidence="6" type="ORF">L2716_14125</name>
</gene>
<keyword evidence="7" id="KW-1185">Reference proteome</keyword>
<reference evidence="6 7" key="1">
    <citation type="submission" date="2022-01" db="EMBL/GenBank/DDBJ databases">
        <title>Alkalihalobacillus sp. EGI L200015, a novel bacterium isolated from a salt lake sediment.</title>
        <authorList>
            <person name="Gao L."/>
            <person name="Fang B.-Z."/>
            <person name="Li W.-J."/>
        </authorList>
    </citation>
    <scope>NUCLEOTIDE SEQUENCE [LARGE SCALE GENOMIC DNA]</scope>
    <source>
        <strain evidence="6 7">KCTC 12718</strain>
    </source>
</reference>
<dbReference type="InterPro" id="IPR053967">
    <property type="entry name" value="LlgE_F_G-like_D1"/>
</dbReference>
<evidence type="ECO:0000259" key="5">
    <source>
        <dbReference type="Pfam" id="PF22692"/>
    </source>
</evidence>
<dbReference type="PANTHER" id="PTHR30435">
    <property type="entry name" value="FLAGELLAR PROTEIN"/>
    <property type="match status" value="1"/>
</dbReference>
<proteinExistence type="inferred from homology"/>
<evidence type="ECO:0000259" key="4">
    <source>
        <dbReference type="Pfam" id="PF06429"/>
    </source>
</evidence>
<name>A0ABS9H441_9BACL</name>
<dbReference type="Pfam" id="PF22692">
    <property type="entry name" value="LlgE_F_G_D1"/>
    <property type="match status" value="1"/>
</dbReference>
<feature type="domain" description="Flagellar basal-body/hook protein C-terminal" evidence="4">
    <location>
        <begin position="229"/>
        <end position="273"/>
    </location>
</feature>
<dbReference type="InterPro" id="IPR001444">
    <property type="entry name" value="Flag_bb_rod_N"/>
</dbReference>
<feature type="domain" description="Flagellar basal body rod protein N-terminal" evidence="3">
    <location>
        <begin position="12"/>
        <end position="35"/>
    </location>
</feature>
<dbReference type="Proteomes" id="UP001649381">
    <property type="component" value="Unassembled WGS sequence"/>
</dbReference>
<accession>A0ABS9H441</accession>
<comment type="subcellular location">
    <subcellularLocation>
        <location evidence="2">Bacterial flagellum basal body</location>
    </subcellularLocation>
</comment>
<evidence type="ECO:0000256" key="1">
    <source>
        <dbReference type="ARBA" id="ARBA00009677"/>
    </source>
</evidence>
<keyword evidence="6" id="KW-0282">Flagellum</keyword>
<evidence type="ECO:0000259" key="3">
    <source>
        <dbReference type="Pfam" id="PF00460"/>
    </source>
</evidence>
<keyword evidence="6" id="KW-0966">Cell projection</keyword>
<dbReference type="Pfam" id="PF00460">
    <property type="entry name" value="Flg_bb_rod"/>
    <property type="match status" value="1"/>
</dbReference>
<dbReference type="EMBL" id="JAKIJS010000001">
    <property type="protein sequence ID" value="MCF6138871.1"/>
    <property type="molecule type" value="Genomic_DNA"/>
</dbReference>